<feature type="transmembrane region" description="Helical" evidence="1">
    <location>
        <begin position="56"/>
        <end position="77"/>
    </location>
</feature>
<feature type="transmembrane region" description="Helical" evidence="1">
    <location>
        <begin position="6"/>
        <end position="23"/>
    </location>
</feature>
<name>A0A9D1CTD4_9FIRM</name>
<keyword evidence="1" id="KW-0812">Transmembrane</keyword>
<gene>
    <name evidence="2" type="ORF">IAD32_00490</name>
</gene>
<dbReference type="InterPro" id="IPR025962">
    <property type="entry name" value="SdpI/YhfL"/>
</dbReference>
<dbReference type="Pfam" id="PF13630">
    <property type="entry name" value="SdpI"/>
    <property type="match status" value="1"/>
</dbReference>
<proteinExistence type="predicted"/>
<reference evidence="2" key="2">
    <citation type="journal article" date="2021" name="PeerJ">
        <title>Extensive microbial diversity within the chicken gut microbiome revealed by metagenomics and culture.</title>
        <authorList>
            <person name="Gilroy R."/>
            <person name="Ravi A."/>
            <person name="Getino M."/>
            <person name="Pursley I."/>
            <person name="Horton D.L."/>
            <person name="Alikhan N.F."/>
            <person name="Baker D."/>
            <person name="Gharbi K."/>
            <person name="Hall N."/>
            <person name="Watson M."/>
            <person name="Adriaenssens E.M."/>
            <person name="Foster-Nyarko E."/>
            <person name="Jarju S."/>
            <person name="Secka A."/>
            <person name="Antonio M."/>
            <person name="Oren A."/>
            <person name="Chaudhuri R.R."/>
            <person name="La Ragione R."/>
            <person name="Hildebrand F."/>
            <person name="Pallen M.J."/>
        </authorList>
    </citation>
    <scope>NUCLEOTIDE SEQUENCE</scope>
    <source>
        <strain evidence="2">ChiSjej1B19-3389</strain>
    </source>
</reference>
<organism evidence="2 3">
    <name type="scientific">Candidatus Scatavimonas merdigallinarum</name>
    <dbReference type="NCBI Taxonomy" id="2840914"/>
    <lineage>
        <taxon>Bacteria</taxon>
        <taxon>Bacillati</taxon>
        <taxon>Bacillota</taxon>
        <taxon>Clostridia</taxon>
        <taxon>Eubacteriales</taxon>
        <taxon>Oscillospiraceae</taxon>
        <taxon>Oscillospiraceae incertae sedis</taxon>
        <taxon>Candidatus Scatavimonas</taxon>
    </lineage>
</organism>
<protein>
    <submittedName>
        <fullName evidence="2">SdpI family protein</fullName>
    </submittedName>
</protein>
<evidence type="ECO:0000313" key="3">
    <source>
        <dbReference type="Proteomes" id="UP000886787"/>
    </source>
</evidence>
<reference evidence="2" key="1">
    <citation type="submission" date="2020-10" db="EMBL/GenBank/DDBJ databases">
        <authorList>
            <person name="Gilroy R."/>
        </authorList>
    </citation>
    <scope>NUCLEOTIDE SEQUENCE</scope>
    <source>
        <strain evidence="2">ChiSjej1B19-3389</strain>
    </source>
</reference>
<keyword evidence="1" id="KW-0472">Membrane</keyword>
<sequence length="113" mass="12814">MKCFVQLLFVVFALILGILTFVLKRKHSNFPDFRVGYHDKRIMENKQKWDYANNMAGNLCAAFAVVNIAVSALLYFVKASIEMTIIIFLLLSVISIIAILAVPIKLSKKSDKF</sequence>
<feature type="transmembrane region" description="Helical" evidence="1">
    <location>
        <begin position="83"/>
        <end position="104"/>
    </location>
</feature>
<dbReference type="Proteomes" id="UP000886787">
    <property type="component" value="Unassembled WGS sequence"/>
</dbReference>
<evidence type="ECO:0000256" key="1">
    <source>
        <dbReference type="SAM" id="Phobius"/>
    </source>
</evidence>
<keyword evidence="1" id="KW-1133">Transmembrane helix</keyword>
<dbReference type="EMBL" id="DVFW01000004">
    <property type="protein sequence ID" value="HIQ79747.1"/>
    <property type="molecule type" value="Genomic_DNA"/>
</dbReference>
<comment type="caution">
    <text evidence="2">The sequence shown here is derived from an EMBL/GenBank/DDBJ whole genome shotgun (WGS) entry which is preliminary data.</text>
</comment>
<accession>A0A9D1CTD4</accession>
<evidence type="ECO:0000313" key="2">
    <source>
        <dbReference type="EMBL" id="HIQ79747.1"/>
    </source>
</evidence>
<dbReference type="AlphaFoldDB" id="A0A9D1CTD4"/>